<sequence length="53" mass="5690">MASRGRLDPAPAQPSPPDVIAFVEALARAHVARDIAAARKDPNRANPHLRPVQ</sequence>
<name>A0A1H8C1I0_9SPHN</name>
<gene>
    <name evidence="1" type="ORF">SAMN05192583_1415</name>
</gene>
<dbReference type="AlphaFoldDB" id="A0A1H8C1I0"/>
<proteinExistence type="predicted"/>
<protein>
    <submittedName>
        <fullName evidence="1">Uncharacterized protein</fullName>
    </submittedName>
</protein>
<keyword evidence="2" id="KW-1185">Reference proteome</keyword>
<evidence type="ECO:0000313" key="1">
    <source>
        <dbReference type="EMBL" id="SEM88903.1"/>
    </source>
</evidence>
<evidence type="ECO:0000313" key="2">
    <source>
        <dbReference type="Proteomes" id="UP000199206"/>
    </source>
</evidence>
<accession>A0A1H8C1I0</accession>
<dbReference type="Proteomes" id="UP000199206">
    <property type="component" value="Unassembled WGS sequence"/>
</dbReference>
<organism evidence="1 2">
    <name type="scientific">Sphingomonas gellani</name>
    <dbReference type="NCBI Taxonomy" id="1166340"/>
    <lineage>
        <taxon>Bacteria</taxon>
        <taxon>Pseudomonadati</taxon>
        <taxon>Pseudomonadota</taxon>
        <taxon>Alphaproteobacteria</taxon>
        <taxon>Sphingomonadales</taxon>
        <taxon>Sphingomonadaceae</taxon>
        <taxon>Sphingomonas</taxon>
    </lineage>
</organism>
<reference evidence="2" key="1">
    <citation type="submission" date="2016-10" db="EMBL/GenBank/DDBJ databases">
        <authorList>
            <person name="Varghese N."/>
            <person name="Submissions S."/>
        </authorList>
    </citation>
    <scope>NUCLEOTIDE SEQUENCE [LARGE SCALE GENOMIC DNA]</scope>
    <source>
        <strain evidence="2">S6-262</strain>
    </source>
</reference>
<dbReference type="EMBL" id="FOCF01000003">
    <property type="protein sequence ID" value="SEM88903.1"/>
    <property type="molecule type" value="Genomic_DNA"/>
</dbReference>